<dbReference type="CDD" id="cd04587">
    <property type="entry name" value="CBS_pair_CAP-ED_NT_Pol-beta-like_DUF294_assoc"/>
    <property type="match status" value="1"/>
</dbReference>
<reference evidence="5" key="1">
    <citation type="submission" date="2022-07" db="EMBL/GenBank/DDBJ databases">
        <title>Characterization of the Novel Bacterium Alteromonas immobilis LMIT006 and Alteromonas gregis LMIT007.</title>
        <authorList>
            <person name="Lin X."/>
        </authorList>
    </citation>
    <scope>NUCLEOTIDE SEQUENCE</scope>
    <source>
        <strain evidence="5">LMIT007</strain>
    </source>
</reference>
<evidence type="ECO:0000256" key="2">
    <source>
        <dbReference type="PROSITE-ProRule" id="PRU00703"/>
    </source>
</evidence>
<dbReference type="CDD" id="cd05401">
    <property type="entry name" value="NT_GlnE_GlnD_like"/>
    <property type="match status" value="1"/>
</dbReference>
<keyword evidence="1" id="KW-0677">Repeat</keyword>
<dbReference type="Pfam" id="PF03445">
    <property type="entry name" value="DUF294"/>
    <property type="match status" value="1"/>
</dbReference>
<dbReference type="PANTHER" id="PTHR48108:SF31">
    <property type="entry name" value="CBS DOMAIN AND CYCLIC NUCLEOTIDE-REGULATED NUCLEOTIDYLTRANSFERASE"/>
    <property type="match status" value="1"/>
</dbReference>
<dbReference type="InterPro" id="IPR000595">
    <property type="entry name" value="cNMP-bd_dom"/>
</dbReference>
<organism evidence="5 6">
    <name type="scientific">Opacimonas viscosa</name>
    <dbReference type="NCBI Taxonomy" id="2961944"/>
    <lineage>
        <taxon>Bacteria</taxon>
        <taxon>Pseudomonadati</taxon>
        <taxon>Pseudomonadota</taxon>
        <taxon>Gammaproteobacteria</taxon>
        <taxon>Alteromonadales</taxon>
        <taxon>Alteromonadaceae</taxon>
        <taxon>Opacimonas</taxon>
    </lineage>
</organism>
<feature type="domain" description="CBS" evidence="4">
    <location>
        <begin position="217"/>
        <end position="274"/>
    </location>
</feature>
<dbReference type="Gene3D" id="2.60.120.10">
    <property type="entry name" value="Jelly Rolls"/>
    <property type="match status" value="1"/>
</dbReference>
<dbReference type="Pfam" id="PF00571">
    <property type="entry name" value="CBS"/>
    <property type="match status" value="2"/>
</dbReference>
<dbReference type="InterPro" id="IPR005105">
    <property type="entry name" value="GlnD_Uridyltrans_N"/>
</dbReference>
<dbReference type="Pfam" id="PF00027">
    <property type="entry name" value="cNMP_binding"/>
    <property type="match status" value="1"/>
</dbReference>
<name>A0AA41WZ82_9ALTE</name>
<dbReference type="InterPro" id="IPR018821">
    <property type="entry name" value="DUF294_put_nucleoTrafse_sb-bd"/>
</dbReference>
<dbReference type="SUPFAM" id="SSF54631">
    <property type="entry name" value="CBS-domain pair"/>
    <property type="match status" value="1"/>
</dbReference>
<dbReference type="InterPro" id="IPR046342">
    <property type="entry name" value="CBS_dom_sf"/>
</dbReference>
<comment type="caution">
    <text evidence="5">The sequence shown here is derived from an EMBL/GenBank/DDBJ whole genome shotgun (WGS) entry which is preliminary data.</text>
</comment>
<evidence type="ECO:0000259" key="4">
    <source>
        <dbReference type="PROSITE" id="PS51371"/>
    </source>
</evidence>
<dbReference type="InterPro" id="IPR014710">
    <property type="entry name" value="RmlC-like_jellyroll"/>
</dbReference>
<dbReference type="AlphaFoldDB" id="A0AA41WZ82"/>
<protein>
    <submittedName>
        <fullName evidence="5">DUF294 nucleotidyltransferase-like domain-containing protein</fullName>
    </submittedName>
</protein>
<accession>A0AA41WZ82</accession>
<dbReference type="RefSeq" id="WP_254101319.1">
    <property type="nucleotide sequence ID" value="NZ_JANATA010000017.1"/>
</dbReference>
<dbReference type="Gene3D" id="3.10.580.10">
    <property type="entry name" value="CBS-domain"/>
    <property type="match status" value="1"/>
</dbReference>
<dbReference type="CDD" id="cd00038">
    <property type="entry name" value="CAP_ED"/>
    <property type="match status" value="1"/>
</dbReference>
<dbReference type="InterPro" id="IPR000644">
    <property type="entry name" value="CBS_dom"/>
</dbReference>
<dbReference type="PROSITE" id="PS51371">
    <property type="entry name" value="CBS"/>
    <property type="match status" value="2"/>
</dbReference>
<gene>
    <name evidence="5" type="ORF">NLF92_09765</name>
</gene>
<sequence>MSTVPHQVIDFLTQSAPFDVFDKDTLLHTAKHTKVIYLTEDNKEAVLDEHCPALFLIQSGQFIITDERGKERHLSEGDYFGFIMLLDPNEGKMQVTVDSPGVVYCFSSEVFKQRCENKSFLSFFTAARDDVVENQAVANSNAMWLYKPLHEMLQRAPIQIEQTLSIQAAAEVMSDEGVSSLIVTEDDHLIGIVTDRDLRNRVVATGLDITLPVDTIMTSSPAYILHNQNMFAAIALMSEKNIHHLPVLHADDRSPVGMVTTSDVVRQQRGNVLFMIGELSKTTSLYELTRVAWQMPQYFAANAKRAGDFDIAGKVLSQGTDIMTRKLIDFFIEINGEPPMKYCWVVYGSQAREDQTMGSDQDNALLLERDPDSAEAEYFAAFAEYVCKGLGKCGIKLCDGNIMASNPDLRLSLDAAVKQAKQWIRTTTPEAILEFNIFLDSRAVAGDRTLFKRLQQLRKPILQDNIFLAALARNSNQESVPLSMFNKLVTKKHNGKSDCINIKVNAVALVNNLARLHALKAGLTIPGTIERFNILGQIGAMNPKDANNLRDIWLFLNRLRWRHQLSNNASDNFVSMSDLSSIEKHQLKAAFKSIDRAQQSAVLQFSGGIS</sequence>
<keyword evidence="6" id="KW-1185">Reference proteome</keyword>
<feature type="domain" description="CBS" evidence="4">
    <location>
        <begin position="152"/>
        <end position="209"/>
    </location>
</feature>
<dbReference type="InterPro" id="IPR051462">
    <property type="entry name" value="CBS_domain-containing"/>
</dbReference>
<dbReference type="SUPFAM" id="SSF51206">
    <property type="entry name" value="cAMP-binding domain-like"/>
    <property type="match status" value="1"/>
</dbReference>
<dbReference type="PANTHER" id="PTHR48108">
    <property type="entry name" value="CBS DOMAIN-CONTAINING PROTEIN CBSX2, CHLOROPLASTIC"/>
    <property type="match status" value="1"/>
</dbReference>
<dbReference type="InterPro" id="IPR018490">
    <property type="entry name" value="cNMP-bd_dom_sf"/>
</dbReference>
<proteinExistence type="predicted"/>
<dbReference type="GO" id="GO:0008773">
    <property type="term" value="F:[protein-PII] uridylyltransferase activity"/>
    <property type="evidence" value="ECO:0007669"/>
    <property type="project" value="InterPro"/>
</dbReference>
<dbReference type="Pfam" id="PF10335">
    <property type="entry name" value="DUF294_C"/>
    <property type="match status" value="1"/>
</dbReference>
<keyword evidence="2" id="KW-0129">CBS domain</keyword>
<dbReference type="PROSITE" id="PS50042">
    <property type="entry name" value="CNMP_BINDING_3"/>
    <property type="match status" value="1"/>
</dbReference>
<dbReference type="SMART" id="SM00116">
    <property type="entry name" value="CBS"/>
    <property type="match status" value="2"/>
</dbReference>
<feature type="domain" description="Cyclic nucleotide-binding" evidence="3">
    <location>
        <begin position="54"/>
        <end position="113"/>
    </location>
</feature>
<evidence type="ECO:0000313" key="6">
    <source>
        <dbReference type="Proteomes" id="UP001165413"/>
    </source>
</evidence>
<dbReference type="EMBL" id="JANATA010000017">
    <property type="protein sequence ID" value="MCP3429229.1"/>
    <property type="molecule type" value="Genomic_DNA"/>
</dbReference>
<evidence type="ECO:0000259" key="3">
    <source>
        <dbReference type="PROSITE" id="PS50042"/>
    </source>
</evidence>
<evidence type="ECO:0000256" key="1">
    <source>
        <dbReference type="ARBA" id="ARBA00022737"/>
    </source>
</evidence>
<evidence type="ECO:0000313" key="5">
    <source>
        <dbReference type="EMBL" id="MCP3429229.1"/>
    </source>
</evidence>
<dbReference type="Proteomes" id="UP001165413">
    <property type="component" value="Unassembled WGS sequence"/>
</dbReference>